<protein>
    <submittedName>
        <fullName evidence="5">6-phosphogluconate dehydrogenase (Decarboxylating)</fullName>
    </submittedName>
</protein>
<evidence type="ECO:0000256" key="2">
    <source>
        <dbReference type="ARBA" id="ARBA00023002"/>
    </source>
</evidence>
<dbReference type="Gene3D" id="1.10.1040.10">
    <property type="entry name" value="N-(1-d-carboxylethyl)-l-norvaline Dehydrogenase, domain 2"/>
    <property type="match status" value="1"/>
</dbReference>
<dbReference type="InterPro" id="IPR006115">
    <property type="entry name" value="6PGDH_NADP-bd"/>
</dbReference>
<keyword evidence="2" id="KW-0560">Oxidoreductase</keyword>
<dbReference type="PANTHER" id="PTHR11811">
    <property type="entry name" value="6-PHOSPHOGLUCONATE DEHYDROGENASE"/>
    <property type="match status" value="1"/>
</dbReference>
<dbReference type="InterPro" id="IPR004849">
    <property type="entry name" value="6DGDH_YqeC"/>
</dbReference>
<dbReference type="InterPro" id="IPR006183">
    <property type="entry name" value="Pgluconate_DH"/>
</dbReference>
<dbReference type="InterPro" id="IPR006114">
    <property type="entry name" value="6PGDH_C"/>
</dbReference>
<evidence type="ECO:0000259" key="4">
    <source>
        <dbReference type="SMART" id="SM01350"/>
    </source>
</evidence>
<dbReference type="PRINTS" id="PR00076">
    <property type="entry name" value="6PGDHDRGNASE"/>
</dbReference>
<dbReference type="GO" id="GO:0019521">
    <property type="term" value="P:D-gluconate metabolic process"/>
    <property type="evidence" value="ECO:0007669"/>
    <property type="project" value="UniProtKB-KW"/>
</dbReference>
<dbReference type="SUPFAM" id="SSF48179">
    <property type="entry name" value="6-phosphogluconate dehydrogenase C-terminal domain-like"/>
    <property type="match status" value="1"/>
</dbReference>
<dbReference type="Proteomes" id="UP000194606">
    <property type="component" value="Unassembled WGS sequence"/>
</dbReference>
<dbReference type="GO" id="GO:0006098">
    <property type="term" value="P:pentose-phosphate shunt"/>
    <property type="evidence" value="ECO:0007669"/>
    <property type="project" value="InterPro"/>
</dbReference>
<dbReference type="EMBL" id="MUIZ01000001">
    <property type="protein sequence ID" value="OUK05428.1"/>
    <property type="molecule type" value="Genomic_DNA"/>
</dbReference>
<dbReference type="RefSeq" id="WP_086582199.1">
    <property type="nucleotide sequence ID" value="NZ_JBJFJL010000001.1"/>
</dbReference>
<dbReference type="NCBIfam" id="TIGR00872">
    <property type="entry name" value="gnd_rel"/>
    <property type="match status" value="1"/>
</dbReference>
<comment type="caution">
    <text evidence="5">The sequence shown here is derived from an EMBL/GenBank/DDBJ whole genome shotgun (WGS) entry which is preliminary data.</text>
</comment>
<keyword evidence="3" id="KW-0311">Gluconate utilization</keyword>
<evidence type="ECO:0000313" key="6">
    <source>
        <dbReference type="Proteomes" id="UP000194606"/>
    </source>
</evidence>
<dbReference type="Gene3D" id="3.40.50.720">
    <property type="entry name" value="NAD(P)-binding Rossmann-like Domain"/>
    <property type="match status" value="1"/>
</dbReference>
<evidence type="ECO:0000256" key="1">
    <source>
        <dbReference type="ARBA" id="ARBA00008419"/>
    </source>
</evidence>
<proteinExistence type="inferred from homology"/>
<dbReference type="SUPFAM" id="SSF51735">
    <property type="entry name" value="NAD(P)-binding Rossmann-fold domains"/>
    <property type="match status" value="1"/>
</dbReference>
<feature type="domain" description="6-phosphogluconate dehydrogenase C-terminal" evidence="4">
    <location>
        <begin position="170"/>
        <end position="304"/>
    </location>
</feature>
<dbReference type="Pfam" id="PF03446">
    <property type="entry name" value="NAD_binding_2"/>
    <property type="match status" value="1"/>
</dbReference>
<dbReference type="InterPro" id="IPR008927">
    <property type="entry name" value="6-PGluconate_DH-like_C_sf"/>
</dbReference>
<evidence type="ECO:0000313" key="5">
    <source>
        <dbReference type="EMBL" id="OUK05428.1"/>
    </source>
</evidence>
<dbReference type="AlphaFoldDB" id="A0A252CFV4"/>
<accession>A0A252CFV4</accession>
<gene>
    <name evidence="5" type="ORF">BZZ03_01550</name>
</gene>
<name>A0A252CFV4_9LACT</name>
<organism evidence="5 6">
    <name type="scientific">Lactococcus petauri</name>
    <dbReference type="NCBI Taxonomy" id="1940789"/>
    <lineage>
        <taxon>Bacteria</taxon>
        <taxon>Bacillati</taxon>
        <taxon>Bacillota</taxon>
        <taxon>Bacilli</taxon>
        <taxon>Lactobacillales</taxon>
        <taxon>Streptococcaceae</taxon>
        <taxon>Lactococcus</taxon>
    </lineage>
</organism>
<dbReference type="InterPro" id="IPR013328">
    <property type="entry name" value="6PGD_dom2"/>
</dbReference>
<dbReference type="Pfam" id="PF00393">
    <property type="entry name" value="6PGD"/>
    <property type="match status" value="1"/>
</dbReference>
<dbReference type="NCBIfam" id="NF007161">
    <property type="entry name" value="PRK09599.1"/>
    <property type="match status" value="1"/>
</dbReference>
<dbReference type="InterPro" id="IPR036291">
    <property type="entry name" value="NAD(P)-bd_dom_sf"/>
</dbReference>
<sequence length="304" mass="33458">MNFGLIGLGKMGLNLVKNAVDKGMKVTVLDNDEAQIRKAELYSEQVISCSTLEEFIEVTPQPRVIWLMLPAGSITNSIVEELTQKLSAGDILIDGGNSYYKDNLQQNEKLKAKKIDFFDVGTSGGMAGARSGGNFMIGGDSKKSWEKLEPLFQKLAQKDGYLYTGPLGSGHYLKMIHNGIEYGMMQAIAEGFEILEASAFEYDYEAVAKLWNHGSVIRSWLMELAEEQFAKDAKLDQIIGRVQASGEGKWTVEESLDLEVPAPVIAMSLMMRNRSLQEDSMSGKVVAALRNGFGGHAVENKTKE</sequence>
<dbReference type="GO" id="GO:0050661">
    <property type="term" value="F:NADP binding"/>
    <property type="evidence" value="ECO:0007669"/>
    <property type="project" value="InterPro"/>
</dbReference>
<dbReference type="GO" id="GO:0004616">
    <property type="term" value="F:phosphogluconate dehydrogenase (decarboxylating) activity"/>
    <property type="evidence" value="ECO:0007669"/>
    <property type="project" value="InterPro"/>
</dbReference>
<reference evidence="5 6" key="1">
    <citation type="submission" date="2017-02" db="EMBL/GenBank/DDBJ databases">
        <authorList>
            <person name="Peterson S.W."/>
        </authorList>
    </citation>
    <scope>NUCLEOTIDE SEQUENCE [LARGE SCALE GENOMIC DNA]</scope>
    <source>
        <strain evidence="5">159469</strain>
    </source>
</reference>
<dbReference type="SMART" id="SM01350">
    <property type="entry name" value="6PGD"/>
    <property type="match status" value="1"/>
</dbReference>
<comment type="similarity">
    <text evidence="1">Belongs to the 6-phosphogluconate dehydrogenase family.</text>
</comment>
<evidence type="ECO:0000256" key="3">
    <source>
        <dbReference type="ARBA" id="ARBA00023064"/>
    </source>
</evidence>